<feature type="domain" description="Cytochrome c" evidence="10">
    <location>
        <begin position="57"/>
        <end position="158"/>
    </location>
</feature>
<dbReference type="RefSeq" id="WP_330931954.1">
    <property type="nucleotide sequence ID" value="NZ_CP119075.1"/>
</dbReference>
<evidence type="ECO:0000256" key="5">
    <source>
        <dbReference type="ARBA" id="ARBA00022764"/>
    </source>
</evidence>
<dbReference type="Pfam" id="PF03150">
    <property type="entry name" value="CCP_MauG"/>
    <property type="match status" value="1"/>
</dbReference>
<accession>A0AAF0A070</accession>
<dbReference type="FunFam" id="1.10.760.10:FF:000020">
    <property type="entry name" value="Cytochrome c peroxidase"/>
    <property type="match status" value="1"/>
</dbReference>
<dbReference type="GO" id="GO:0009055">
    <property type="term" value="F:electron transfer activity"/>
    <property type="evidence" value="ECO:0007669"/>
    <property type="project" value="InterPro"/>
</dbReference>
<keyword evidence="3 9" id="KW-0479">Metal-binding</keyword>
<feature type="binding site" description="covalent" evidence="8">
    <location>
        <position position="225"/>
    </location>
    <ligand>
        <name>heme c</name>
        <dbReference type="ChEBI" id="CHEBI:61717"/>
        <label>2</label>
    </ligand>
</feature>
<dbReference type="GO" id="GO:0042597">
    <property type="term" value="C:periplasmic space"/>
    <property type="evidence" value="ECO:0007669"/>
    <property type="project" value="UniProtKB-SubCell"/>
</dbReference>
<evidence type="ECO:0000256" key="6">
    <source>
        <dbReference type="ARBA" id="ARBA00023002"/>
    </source>
</evidence>
<dbReference type="GO" id="GO:0004130">
    <property type="term" value="F:cytochrome-c peroxidase activity"/>
    <property type="evidence" value="ECO:0007669"/>
    <property type="project" value="TreeGrafter"/>
</dbReference>
<feature type="binding site" description="covalent" evidence="8">
    <location>
        <position position="228"/>
    </location>
    <ligand>
        <name>heme c</name>
        <dbReference type="ChEBI" id="CHEBI:61717"/>
        <label>2</label>
    </ligand>
</feature>
<dbReference type="InterPro" id="IPR004852">
    <property type="entry name" value="Di-haem_cyt_c_peroxidsae"/>
</dbReference>
<comment type="PTM">
    <text evidence="8">Binds 2 heme groups per subunit.</text>
</comment>
<dbReference type="InterPro" id="IPR036909">
    <property type="entry name" value="Cyt_c-like_dom_sf"/>
</dbReference>
<evidence type="ECO:0000313" key="12">
    <source>
        <dbReference type="Proteomes" id="UP001218638"/>
    </source>
</evidence>
<dbReference type="GO" id="GO:0046872">
    <property type="term" value="F:metal ion binding"/>
    <property type="evidence" value="ECO:0007669"/>
    <property type="project" value="UniProtKB-KW"/>
</dbReference>
<feature type="binding site" description="axial binding residue" evidence="9">
    <location>
        <position position="303"/>
    </location>
    <ligand>
        <name>heme c</name>
        <dbReference type="ChEBI" id="CHEBI:61717"/>
        <label>2</label>
    </ligand>
    <ligandPart>
        <name>Fe</name>
        <dbReference type="ChEBI" id="CHEBI:18248"/>
    </ligandPart>
</feature>
<protein>
    <submittedName>
        <fullName evidence="11">Cytochrome c peroxidase</fullName>
    </submittedName>
</protein>
<dbReference type="PANTHER" id="PTHR30600">
    <property type="entry name" value="CYTOCHROME C PEROXIDASE-RELATED"/>
    <property type="match status" value="1"/>
</dbReference>
<feature type="binding site" description="covalent" evidence="8">
    <location>
        <position position="82"/>
    </location>
    <ligand>
        <name>heme c</name>
        <dbReference type="ChEBI" id="CHEBI:61717"/>
        <label>1</label>
    </ligand>
</feature>
<sequence length="349" mass="37760">MARLTSTVAISFAILVCLPLPGKSQRPDYLVYFIAKETFASVPLQAPELENNPATPAKRELGKMLFFDPRLSPDGTSSCHSCHDLTAGGASSKSASFGHHWQKEPRNAPTVFNAIFNTAKFWDGRSADLTARSGHPVEARLELGDDAAVVVARLGSIPGYVRRFAAAFPDDPEPVNHHNMALALECFQATLITSRSRFDRYLDGDVKVLKSNEEAGLRAFTLKGCTICHTGVNLGGDSYYPFGVFEQPPVGIRPEADRGRFAVTASKSDDYVFRASPLRNIALTSPYFHSGQVESLEEAVAIMSSSQMGGTLTDQEVSDIVAFLQTLTGRLPTIESPALPPSPSTPALR</sequence>
<proteinExistence type="predicted"/>
<comment type="subcellular location">
    <subcellularLocation>
        <location evidence="1">Periplasm</location>
    </subcellularLocation>
</comment>
<feature type="binding site" description="axial binding residue" evidence="9">
    <location>
        <position position="99"/>
    </location>
    <ligand>
        <name>heme c</name>
        <dbReference type="ChEBI" id="CHEBI:61717"/>
        <label>1</label>
    </ligand>
    <ligandPart>
        <name>Fe</name>
        <dbReference type="ChEBI" id="CHEBI:18248"/>
    </ligandPart>
</feature>
<dbReference type="PIRSF" id="PIRSF000294">
    <property type="entry name" value="Cytochrome-c_peroxidase"/>
    <property type="match status" value="1"/>
</dbReference>
<keyword evidence="12" id="KW-1185">Reference proteome</keyword>
<dbReference type="PROSITE" id="PS51007">
    <property type="entry name" value="CYTC"/>
    <property type="match status" value="2"/>
</dbReference>
<dbReference type="SUPFAM" id="SSF46626">
    <property type="entry name" value="Cytochrome c"/>
    <property type="match status" value="2"/>
</dbReference>
<comment type="cofactor">
    <cofactor evidence="8">
        <name>heme</name>
        <dbReference type="ChEBI" id="CHEBI:30413"/>
    </cofactor>
    <text evidence="8">Binds 2 heme groups.</text>
</comment>
<dbReference type="AlphaFoldDB" id="A0AAF0A070"/>
<feature type="binding site" description="axial binding residue" evidence="9">
    <location>
        <position position="83"/>
    </location>
    <ligand>
        <name>heme c</name>
        <dbReference type="ChEBI" id="CHEBI:61717"/>
        <label>1</label>
    </ligand>
    <ligandPart>
        <name>Fe</name>
        <dbReference type="ChEBI" id="CHEBI:18248"/>
    </ligandPart>
</feature>
<dbReference type="EMBL" id="CP119075">
    <property type="protein sequence ID" value="WED64783.1"/>
    <property type="molecule type" value="Genomic_DNA"/>
</dbReference>
<feature type="domain" description="Cytochrome c" evidence="10">
    <location>
        <begin position="211"/>
        <end position="328"/>
    </location>
</feature>
<evidence type="ECO:0000313" key="11">
    <source>
        <dbReference type="EMBL" id="WED64783.1"/>
    </source>
</evidence>
<feature type="binding site" description="axial binding residue" evidence="9">
    <location>
        <position position="229"/>
    </location>
    <ligand>
        <name>heme c</name>
        <dbReference type="ChEBI" id="CHEBI:61717"/>
        <label>2</label>
    </ligand>
    <ligandPart>
        <name>Fe</name>
        <dbReference type="ChEBI" id="CHEBI:18248"/>
    </ligandPart>
</feature>
<dbReference type="KEGG" id="slom:PXH66_20760"/>
<keyword evidence="4" id="KW-0732">Signal</keyword>
<feature type="binding site" description="covalent" evidence="8">
    <location>
        <position position="79"/>
    </location>
    <ligand>
        <name>heme c</name>
        <dbReference type="ChEBI" id="CHEBI:61717"/>
        <label>1</label>
    </ligand>
</feature>
<reference evidence="11" key="1">
    <citation type="submission" date="2023-03" db="EMBL/GenBank/DDBJ databases">
        <title>Lomoglobus Profundus gen. nov., sp. nov., a novel member of the phylum Verrucomicrobia, isolated from deep-marine sediment of South China Sea.</title>
        <authorList>
            <person name="Ahmad T."/>
            <person name="Ishaq S.E."/>
            <person name="Wang F."/>
        </authorList>
    </citation>
    <scope>NUCLEOTIDE SEQUENCE</scope>
    <source>
        <strain evidence="11">LMO-M01</strain>
    </source>
</reference>
<organism evidence="11 12">
    <name type="scientific">Synoicihabitans lomoniglobus</name>
    <dbReference type="NCBI Taxonomy" id="2909285"/>
    <lineage>
        <taxon>Bacteria</taxon>
        <taxon>Pseudomonadati</taxon>
        <taxon>Verrucomicrobiota</taxon>
        <taxon>Opitutia</taxon>
        <taxon>Opitutales</taxon>
        <taxon>Opitutaceae</taxon>
        <taxon>Synoicihabitans</taxon>
    </lineage>
</organism>
<evidence type="ECO:0000256" key="8">
    <source>
        <dbReference type="PIRSR" id="PIRSR000294-1"/>
    </source>
</evidence>
<gene>
    <name evidence="11" type="ORF">PXH66_20760</name>
</gene>
<dbReference type="InterPro" id="IPR051395">
    <property type="entry name" value="Cytochrome_c_Peroxidase/MauG"/>
</dbReference>
<evidence type="ECO:0000256" key="2">
    <source>
        <dbReference type="ARBA" id="ARBA00022617"/>
    </source>
</evidence>
<dbReference type="Proteomes" id="UP001218638">
    <property type="component" value="Chromosome"/>
</dbReference>
<evidence type="ECO:0000259" key="10">
    <source>
        <dbReference type="PROSITE" id="PS51007"/>
    </source>
</evidence>
<dbReference type="Gene3D" id="1.10.760.10">
    <property type="entry name" value="Cytochrome c-like domain"/>
    <property type="match status" value="2"/>
</dbReference>
<evidence type="ECO:0000256" key="3">
    <source>
        <dbReference type="ARBA" id="ARBA00022723"/>
    </source>
</evidence>
<dbReference type="InterPro" id="IPR009056">
    <property type="entry name" value="Cyt_c-like_dom"/>
</dbReference>
<keyword evidence="6" id="KW-0560">Oxidoreductase</keyword>
<evidence type="ECO:0000256" key="9">
    <source>
        <dbReference type="PIRSR" id="PIRSR000294-2"/>
    </source>
</evidence>
<evidence type="ECO:0000256" key="4">
    <source>
        <dbReference type="ARBA" id="ARBA00022729"/>
    </source>
</evidence>
<name>A0AAF0A070_9BACT</name>
<dbReference type="GO" id="GO:0020037">
    <property type="term" value="F:heme binding"/>
    <property type="evidence" value="ECO:0007669"/>
    <property type="project" value="InterPro"/>
</dbReference>
<keyword evidence="7 9" id="KW-0408">Iron</keyword>
<dbReference type="PANTHER" id="PTHR30600:SF7">
    <property type="entry name" value="CYTOCHROME C PEROXIDASE-RELATED"/>
    <property type="match status" value="1"/>
</dbReference>
<keyword evidence="11" id="KW-0575">Peroxidase</keyword>
<evidence type="ECO:0000256" key="1">
    <source>
        <dbReference type="ARBA" id="ARBA00004418"/>
    </source>
</evidence>
<dbReference type="InterPro" id="IPR026259">
    <property type="entry name" value="MauG/Cytc_peroxidase"/>
</dbReference>
<keyword evidence="5" id="KW-0574">Periplasm</keyword>
<evidence type="ECO:0000256" key="7">
    <source>
        <dbReference type="ARBA" id="ARBA00023004"/>
    </source>
</evidence>
<keyword evidence="2 8" id="KW-0349">Heme</keyword>